<evidence type="ECO:0000256" key="1">
    <source>
        <dbReference type="ARBA" id="ARBA00022490"/>
    </source>
</evidence>
<dbReference type="EC" id="2.4.2.22" evidence="5"/>
<dbReference type="GO" id="GO:0006166">
    <property type="term" value="P:purine ribonucleoside salvage"/>
    <property type="evidence" value="ECO:0007669"/>
    <property type="project" value="UniProtKB-KW"/>
</dbReference>
<dbReference type="EMBL" id="CP035108">
    <property type="protein sequence ID" value="QAR33178.1"/>
    <property type="molecule type" value="Genomic_DNA"/>
</dbReference>
<evidence type="ECO:0000256" key="5">
    <source>
        <dbReference type="NCBIfam" id="TIGR01744"/>
    </source>
</evidence>
<evidence type="ECO:0000256" key="2">
    <source>
        <dbReference type="ARBA" id="ARBA00022676"/>
    </source>
</evidence>
<dbReference type="PANTHER" id="PTHR43864:SF1">
    <property type="entry name" value="XANTHINE PHOSPHORIBOSYLTRANSFERASE"/>
    <property type="match status" value="1"/>
</dbReference>
<dbReference type="Pfam" id="PF00156">
    <property type="entry name" value="Pribosyltran"/>
    <property type="match status" value="1"/>
</dbReference>
<accession>A0A410JYQ7</accession>
<dbReference type="GO" id="GO:0000310">
    <property type="term" value="F:xanthine phosphoribosyltransferase activity"/>
    <property type="evidence" value="ECO:0007669"/>
    <property type="project" value="UniProtKB-UniRule"/>
</dbReference>
<protein>
    <recommendedName>
        <fullName evidence="5">Xanthine phosphoribosyltransferase</fullName>
        <ecNumber evidence="5">2.4.2.22</ecNumber>
    </recommendedName>
</protein>
<keyword evidence="3 7" id="KW-0808">Transferase</keyword>
<dbReference type="InterPro" id="IPR010079">
    <property type="entry name" value="Xanthine_PRibTrfase"/>
</dbReference>
<evidence type="ECO:0000313" key="7">
    <source>
        <dbReference type="EMBL" id="QAR33178.1"/>
    </source>
</evidence>
<dbReference type="OrthoDB" id="9790678at2"/>
<keyword evidence="4" id="KW-0660">Purine salvage</keyword>
<dbReference type="InterPro" id="IPR050118">
    <property type="entry name" value="Pur/Pyrimidine_PRTase"/>
</dbReference>
<evidence type="ECO:0000256" key="4">
    <source>
        <dbReference type="ARBA" id="ARBA00022726"/>
    </source>
</evidence>
<dbReference type="KEGG" id="gtl:EP073_07115"/>
<dbReference type="Proteomes" id="UP000287502">
    <property type="component" value="Chromosome"/>
</dbReference>
<keyword evidence="8" id="KW-1185">Reference proteome</keyword>
<name>A0A410JYQ7_9BACT</name>
<dbReference type="SUPFAM" id="SSF53271">
    <property type="entry name" value="PRTase-like"/>
    <property type="match status" value="1"/>
</dbReference>
<dbReference type="InterPro" id="IPR000836">
    <property type="entry name" value="PRTase_dom"/>
</dbReference>
<evidence type="ECO:0000313" key="8">
    <source>
        <dbReference type="Proteomes" id="UP000287502"/>
    </source>
</evidence>
<evidence type="ECO:0000256" key="3">
    <source>
        <dbReference type="ARBA" id="ARBA00022679"/>
    </source>
</evidence>
<keyword evidence="2 7" id="KW-0328">Glycosyltransferase</keyword>
<dbReference type="CDD" id="cd06223">
    <property type="entry name" value="PRTases_typeI"/>
    <property type="match status" value="1"/>
</dbReference>
<dbReference type="AlphaFoldDB" id="A0A410JYQ7"/>
<dbReference type="RefSeq" id="WP_128466464.1">
    <property type="nucleotide sequence ID" value="NZ_CP035108.1"/>
</dbReference>
<organism evidence="7 8">
    <name type="scientific">Geovibrio thiophilus</name>
    <dbReference type="NCBI Taxonomy" id="139438"/>
    <lineage>
        <taxon>Bacteria</taxon>
        <taxon>Pseudomonadati</taxon>
        <taxon>Deferribacterota</taxon>
        <taxon>Deferribacteres</taxon>
        <taxon>Deferribacterales</taxon>
        <taxon>Geovibrionaceae</taxon>
        <taxon>Geovibrio</taxon>
    </lineage>
</organism>
<dbReference type="PANTHER" id="PTHR43864">
    <property type="entry name" value="HYPOXANTHINE/GUANINE PHOSPHORIBOSYLTRANSFERASE"/>
    <property type="match status" value="1"/>
</dbReference>
<dbReference type="GO" id="GO:0046110">
    <property type="term" value="P:xanthine metabolic process"/>
    <property type="evidence" value="ECO:0007669"/>
    <property type="project" value="UniProtKB-UniRule"/>
</dbReference>
<gene>
    <name evidence="7" type="primary">xpt</name>
    <name evidence="7" type="ORF">EP073_07115</name>
</gene>
<keyword evidence="1" id="KW-0963">Cytoplasm</keyword>
<proteinExistence type="predicted"/>
<sequence>MRKASAALLERIKKYGSVNGEVVKVDKFINHQVDVELFRIMADDMAHHFKDACLTKIITAETSGITIAHPLAEALGIPYIFAKKKKPITMADFYSADSYSFTKQENTTLYVSKEVLGSEDRVIYVDDFFARGNTLKAVKQIVAQSGAELAGCAVIIDKKGEEGVYSILTLDEIKKGLD</sequence>
<dbReference type="InterPro" id="IPR029057">
    <property type="entry name" value="PRTase-like"/>
</dbReference>
<dbReference type="Gene3D" id="3.40.50.2020">
    <property type="match status" value="1"/>
</dbReference>
<feature type="domain" description="Phosphoribosyltransferase" evidence="6">
    <location>
        <begin position="56"/>
        <end position="162"/>
    </location>
</feature>
<dbReference type="NCBIfam" id="TIGR01744">
    <property type="entry name" value="XPRTase"/>
    <property type="match status" value="1"/>
</dbReference>
<evidence type="ECO:0000259" key="6">
    <source>
        <dbReference type="Pfam" id="PF00156"/>
    </source>
</evidence>
<reference evidence="7 8" key="1">
    <citation type="submission" date="2019-01" db="EMBL/GenBank/DDBJ databases">
        <title>Geovibrio thiophilus DSM 11263, complete genome.</title>
        <authorList>
            <person name="Spring S."/>
            <person name="Bunk B."/>
            <person name="Sproer C."/>
        </authorList>
    </citation>
    <scope>NUCLEOTIDE SEQUENCE [LARGE SCALE GENOMIC DNA]</scope>
    <source>
        <strain evidence="7 8">DSM 11263</strain>
    </source>
</reference>